<dbReference type="Pfam" id="PF13558">
    <property type="entry name" value="SbcC_Walker_B"/>
    <property type="match status" value="1"/>
</dbReference>
<dbReference type="PANTHER" id="PTHR32114">
    <property type="entry name" value="ABC TRANSPORTER ABCH.3"/>
    <property type="match status" value="1"/>
</dbReference>
<proteinExistence type="inferred from homology"/>
<feature type="compositionally biased region" description="Basic and acidic residues" evidence="5">
    <location>
        <begin position="326"/>
        <end position="345"/>
    </location>
</feature>
<gene>
    <name evidence="7" type="ORF">GCM10008983_06280</name>
</gene>
<organism evidence="7 8">
    <name type="scientific">Lentibacillus halophilus</name>
    <dbReference type="NCBI Taxonomy" id="295065"/>
    <lineage>
        <taxon>Bacteria</taxon>
        <taxon>Bacillati</taxon>
        <taxon>Bacillota</taxon>
        <taxon>Bacilli</taxon>
        <taxon>Bacillales</taxon>
        <taxon>Bacillaceae</taxon>
        <taxon>Lentibacillus</taxon>
    </lineage>
</organism>
<feature type="coiled-coil region" evidence="4">
    <location>
        <begin position="281"/>
        <end position="318"/>
    </location>
</feature>
<evidence type="ECO:0000256" key="4">
    <source>
        <dbReference type="SAM" id="Coils"/>
    </source>
</evidence>
<feature type="coiled-coil region" evidence="4">
    <location>
        <begin position="566"/>
        <end position="896"/>
    </location>
</feature>
<protein>
    <recommendedName>
        <fullName evidence="3">Nuclease SbcCD subunit C</fullName>
    </recommendedName>
</protein>
<feature type="region of interest" description="Disordered" evidence="5">
    <location>
        <begin position="366"/>
        <end position="386"/>
    </location>
</feature>
<comment type="similarity">
    <text evidence="1">Belongs to the SMC family. SbcC subfamily.</text>
</comment>
<feature type="compositionally biased region" description="Basic and acidic residues" evidence="5">
    <location>
        <begin position="372"/>
        <end position="384"/>
    </location>
</feature>
<keyword evidence="4" id="KW-0175">Coiled coil</keyword>
<reference evidence="7 8" key="1">
    <citation type="journal article" date="2019" name="Int. J. Syst. Evol. Microbiol.">
        <title>The Global Catalogue of Microorganisms (GCM) 10K type strain sequencing project: providing services to taxonomists for standard genome sequencing and annotation.</title>
        <authorList>
            <consortium name="The Broad Institute Genomics Platform"/>
            <consortium name="The Broad Institute Genome Sequencing Center for Infectious Disease"/>
            <person name="Wu L."/>
            <person name="Ma J."/>
        </authorList>
    </citation>
    <scope>NUCLEOTIDE SEQUENCE [LARGE SCALE GENOMIC DNA]</scope>
    <source>
        <strain evidence="7 8">JCM 12149</strain>
    </source>
</reference>
<dbReference type="PANTHER" id="PTHR32114:SF2">
    <property type="entry name" value="ABC TRANSPORTER ABCH.3"/>
    <property type="match status" value="1"/>
</dbReference>
<dbReference type="Gene3D" id="3.40.50.300">
    <property type="entry name" value="P-loop containing nucleotide triphosphate hydrolases"/>
    <property type="match status" value="2"/>
</dbReference>
<evidence type="ECO:0000256" key="3">
    <source>
        <dbReference type="ARBA" id="ARBA00013368"/>
    </source>
</evidence>
<dbReference type="Pfam" id="PF13476">
    <property type="entry name" value="AAA_23"/>
    <property type="match status" value="1"/>
</dbReference>
<dbReference type="InterPro" id="IPR027417">
    <property type="entry name" value="P-loop_NTPase"/>
</dbReference>
<feature type="region of interest" description="Disordered" evidence="5">
    <location>
        <begin position="321"/>
        <end position="346"/>
    </location>
</feature>
<evidence type="ECO:0000256" key="5">
    <source>
        <dbReference type="SAM" id="MobiDB-lite"/>
    </source>
</evidence>
<evidence type="ECO:0000259" key="6">
    <source>
        <dbReference type="Pfam" id="PF13476"/>
    </source>
</evidence>
<evidence type="ECO:0000256" key="1">
    <source>
        <dbReference type="ARBA" id="ARBA00006930"/>
    </source>
</evidence>
<evidence type="ECO:0000313" key="7">
    <source>
        <dbReference type="EMBL" id="GAA0432449.1"/>
    </source>
</evidence>
<comment type="caution">
    <text evidence="7">The sequence shown here is derived from an EMBL/GenBank/DDBJ whole genome shotgun (WGS) entry which is preliminary data.</text>
</comment>
<accession>A0ABN0Z4J6</accession>
<sequence>MKPRKLTLTAFGPYKRTETIDFAELDACNLFVISGNTGAGKTTIFDGICFALYGSASGSDREDHRMLRSDFADDDTHTSVELMFDLKGRTYRILRQLGHVKQGNKTKTGERYEFYEQMADKEVPCVDRQVVSEINRQIEALLGLTQDQFKQIVMLPQGEFRKLLTSETENKEAILRRIFKTEPYKYLNDLLKRKKDHIHEQVTQEKQMHDHYIQTIPATLPEREESTLFYVLAQDYYNANQVMDGLDKERQFYQDQVTTDQQQYEKAYHKHAEKQTEFHQAKAVNNRFQELEQKQKQLRGLHEQVPAYTEKKEQLEAAERAAGIEPYEKQTEDQRREEQEKEKAYRHAVAANKQANTKLDHARSVFQQEEQNQQKREETSKKLDQLQGFLPDVQAIDERKQEMEQLQKQTTETAADLEKQKKALQEKREEADSLHQNITKMDESVSQLPEKQETLNHMREQVKVLMRYLDLQEKQSRLQQDLRTKEQAFHDKKRLYEKAEQRWMNDQASVLAAHLDDGCPCPVCGSKDHPDMAINDTSGVTKEQLDAMKKTMDENDRLYRDAVANQKSNASQLEEVQAELHELQIQTADAKALKDDLSEKGKQLNDEVDTLKKKREKLAKAKETQAKAAEDIKQLETDKEKLDKTYHDNQATYEKVKAVYNERISKIPEEVRVLSELERHIKETSDYKAQLEQAWEQAQKQFQEAQNEQTKATANLTNMQKQLEDANEKRKKAEALFQEALGNAHFDSEEVYQQAKMTASERDRQKKDIQQFNEKRAALEQAVAELHEQLKDYTKTDLTVIQTELDQWKQAYEAALKQLNRSKQYAQDAADLRMNILETQEKLAASEKDLERIADLHDMLRGQNDQKISFERYLQMEYLERIIEAANARLKDLSNGQFYLMRSDRQESHGKQSGLALDVHDAYTGQTRDVKTLSGGEKFNASLCLALGMSDVIQSFQGNIRIDTMFIDEGFGSLDEESLNKAIETLIDLQKSGRMIGVISHVQDLKTWFPARLDVVKTKEGYSRTEFTVT</sequence>
<evidence type="ECO:0000256" key="2">
    <source>
        <dbReference type="ARBA" id="ARBA00011322"/>
    </source>
</evidence>
<evidence type="ECO:0000313" key="8">
    <source>
        <dbReference type="Proteomes" id="UP001501459"/>
    </source>
</evidence>
<keyword evidence="8" id="KW-1185">Reference proteome</keyword>
<dbReference type="SUPFAM" id="SSF52540">
    <property type="entry name" value="P-loop containing nucleoside triphosphate hydrolases"/>
    <property type="match status" value="2"/>
</dbReference>
<feature type="coiled-coil region" evidence="4">
    <location>
        <begin position="468"/>
        <end position="502"/>
    </location>
</feature>
<dbReference type="RefSeq" id="WP_343751110.1">
    <property type="nucleotide sequence ID" value="NZ_BAAADM010000015.1"/>
</dbReference>
<comment type="subunit">
    <text evidence="2">Heterodimer of SbcC and SbcD.</text>
</comment>
<dbReference type="EMBL" id="BAAADM010000015">
    <property type="protein sequence ID" value="GAA0432449.1"/>
    <property type="molecule type" value="Genomic_DNA"/>
</dbReference>
<feature type="coiled-coil region" evidence="4">
    <location>
        <begin position="396"/>
        <end position="444"/>
    </location>
</feature>
<dbReference type="Proteomes" id="UP001501459">
    <property type="component" value="Unassembled WGS sequence"/>
</dbReference>
<dbReference type="InterPro" id="IPR038729">
    <property type="entry name" value="Rad50/SbcC_AAA"/>
</dbReference>
<name>A0ABN0Z4J6_9BACI</name>
<feature type="domain" description="Rad50/SbcC-type AAA" evidence="6">
    <location>
        <begin position="5"/>
        <end position="218"/>
    </location>
</feature>